<keyword evidence="4" id="KW-1185">Reference proteome</keyword>
<keyword evidence="1" id="KW-0418">Kinase</keyword>
<keyword evidence="1" id="KW-0723">Serine/threonine-protein kinase</keyword>
<dbReference type="EMBL" id="JADPRT010000014">
    <property type="protein sequence ID" value="MBF9072018.1"/>
    <property type="molecule type" value="Genomic_DNA"/>
</dbReference>
<name>A0A931FFV8_9ACTN</name>
<dbReference type="InterPro" id="IPR050267">
    <property type="entry name" value="Anti-sigma-factor_SerPK"/>
</dbReference>
<dbReference type="PANTHER" id="PTHR35526:SF3">
    <property type="entry name" value="ANTI-SIGMA-F FACTOR RSBW"/>
    <property type="match status" value="1"/>
</dbReference>
<evidence type="ECO:0000313" key="3">
    <source>
        <dbReference type="EMBL" id="MBF9072018.1"/>
    </source>
</evidence>
<sequence length="133" mass="14169">MPVDRLVLIDATGVVGRCRDFVQASLAARGWLDDPGEEQLAVVEDVLLMTSELVTNACLHAGGPSELAVSGSGHGGLRIEVLDPSPEPPTLRPLAVPARPGGHGLRVVERLARNWGSETRSEGKAVWFEIDRA</sequence>
<dbReference type="GO" id="GO:0004674">
    <property type="term" value="F:protein serine/threonine kinase activity"/>
    <property type="evidence" value="ECO:0007669"/>
    <property type="project" value="UniProtKB-KW"/>
</dbReference>
<accession>A0A931FFV8</accession>
<dbReference type="GO" id="GO:0005524">
    <property type="term" value="F:ATP binding"/>
    <property type="evidence" value="ECO:0007669"/>
    <property type="project" value="UniProtKB-KW"/>
</dbReference>
<dbReference type="Proteomes" id="UP000657385">
    <property type="component" value="Unassembled WGS sequence"/>
</dbReference>
<organism evidence="3 4">
    <name type="scientific">Streptacidiphilus fuscans</name>
    <dbReference type="NCBI Taxonomy" id="2789292"/>
    <lineage>
        <taxon>Bacteria</taxon>
        <taxon>Bacillati</taxon>
        <taxon>Actinomycetota</taxon>
        <taxon>Actinomycetes</taxon>
        <taxon>Kitasatosporales</taxon>
        <taxon>Streptomycetaceae</taxon>
        <taxon>Streptacidiphilus</taxon>
    </lineage>
</organism>
<gene>
    <name evidence="3" type="ORF">I2501_28735</name>
</gene>
<dbReference type="Gene3D" id="3.30.565.10">
    <property type="entry name" value="Histidine kinase-like ATPase, C-terminal domain"/>
    <property type="match status" value="1"/>
</dbReference>
<reference evidence="3" key="1">
    <citation type="submission" date="2020-11" db="EMBL/GenBank/DDBJ databases">
        <title>Isolation and identification of active actinomycetes.</title>
        <authorList>
            <person name="Yu B."/>
        </authorList>
    </citation>
    <scope>NUCLEOTIDE SEQUENCE</scope>
    <source>
        <strain evidence="3">NEAU-YB345</strain>
    </source>
</reference>
<protein>
    <submittedName>
        <fullName evidence="3">ATP-binding protein</fullName>
    </submittedName>
</protein>
<evidence type="ECO:0000256" key="1">
    <source>
        <dbReference type="ARBA" id="ARBA00022527"/>
    </source>
</evidence>
<evidence type="ECO:0000313" key="4">
    <source>
        <dbReference type="Proteomes" id="UP000657385"/>
    </source>
</evidence>
<keyword evidence="3" id="KW-0547">Nucleotide-binding</keyword>
<keyword evidence="1" id="KW-0808">Transferase</keyword>
<proteinExistence type="predicted"/>
<feature type="domain" description="Histidine kinase/HSP90-like ATPase" evidence="2">
    <location>
        <begin position="27"/>
        <end position="128"/>
    </location>
</feature>
<dbReference type="AlphaFoldDB" id="A0A931FFV8"/>
<keyword evidence="3" id="KW-0067">ATP-binding</keyword>
<dbReference type="CDD" id="cd16936">
    <property type="entry name" value="HATPase_RsbW-like"/>
    <property type="match status" value="1"/>
</dbReference>
<dbReference type="PANTHER" id="PTHR35526">
    <property type="entry name" value="ANTI-SIGMA-F FACTOR RSBW-RELATED"/>
    <property type="match status" value="1"/>
</dbReference>
<dbReference type="Pfam" id="PF13581">
    <property type="entry name" value="HATPase_c_2"/>
    <property type="match status" value="1"/>
</dbReference>
<evidence type="ECO:0000259" key="2">
    <source>
        <dbReference type="Pfam" id="PF13581"/>
    </source>
</evidence>
<dbReference type="InterPro" id="IPR036890">
    <property type="entry name" value="HATPase_C_sf"/>
</dbReference>
<comment type="caution">
    <text evidence="3">The sequence shown here is derived from an EMBL/GenBank/DDBJ whole genome shotgun (WGS) entry which is preliminary data.</text>
</comment>
<dbReference type="InterPro" id="IPR003594">
    <property type="entry name" value="HATPase_dom"/>
</dbReference>